<keyword evidence="3 6" id="KW-0812">Transmembrane</keyword>
<feature type="transmembrane region" description="Helical" evidence="6">
    <location>
        <begin position="59"/>
        <end position="82"/>
    </location>
</feature>
<proteinExistence type="inferred from homology"/>
<name>A0A1H3FU59_9EURY</name>
<protein>
    <submittedName>
        <fullName evidence="7">Predicted PurR-regulated permease PerM</fullName>
    </submittedName>
</protein>
<feature type="transmembrane region" description="Helical" evidence="6">
    <location>
        <begin position="6"/>
        <end position="39"/>
    </location>
</feature>
<feature type="transmembrane region" description="Helical" evidence="6">
    <location>
        <begin position="122"/>
        <end position="151"/>
    </location>
</feature>
<feature type="transmembrane region" description="Helical" evidence="6">
    <location>
        <begin position="249"/>
        <end position="266"/>
    </location>
</feature>
<keyword evidence="8" id="KW-1185">Reference proteome</keyword>
<feature type="transmembrane region" description="Helical" evidence="6">
    <location>
        <begin position="215"/>
        <end position="237"/>
    </location>
</feature>
<evidence type="ECO:0000256" key="3">
    <source>
        <dbReference type="ARBA" id="ARBA00022692"/>
    </source>
</evidence>
<reference evidence="8" key="1">
    <citation type="submission" date="2016-10" db="EMBL/GenBank/DDBJ databases">
        <authorList>
            <person name="Varghese N."/>
            <person name="Submissions S."/>
        </authorList>
    </citation>
    <scope>NUCLEOTIDE SEQUENCE [LARGE SCALE GENOMIC DNA]</scope>
    <source>
        <strain evidence="8">DC30,IBRC 10041,KCTC 4046</strain>
    </source>
</reference>
<evidence type="ECO:0000256" key="1">
    <source>
        <dbReference type="ARBA" id="ARBA00004141"/>
    </source>
</evidence>
<keyword evidence="4 6" id="KW-1133">Transmembrane helix</keyword>
<gene>
    <name evidence="7" type="ORF">SAMN05216564_102192</name>
</gene>
<feature type="transmembrane region" description="Helical" evidence="6">
    <location>
        <begin position="185"/>
        <end position="209"/>
    </location>
</feature>
<dbReference type="Pfam" id="PF01594">
    <property type="entry name" value="AI-2E_transport"/>
    <property type="match status" value="1"/>
</dbReference>
<sequence length="333" mass="35157">MVKRRYVLGALLVIAAVVAAVLLWEVAGTVFFAITVAYVLSPVRRSLRRRGASRRVASVAATVVGFLGTLAILAPLGIVLFLRLDAVIDYLNEAPETIPIAVGSWSTTIVTADLIDAAIARLLAAATAIATAMPVLLIKFALFVFVVYSVLYYEQRTRKTILAVVPPDYRDLAEALRRRAQRTLYGIYVVQAATGIGTFLIAIPVFFVFGYPSPVMLAAVAGILQFVPVVGPILLIAALAATHVVAGEPLLAVAILVIGGGVIGWIPDLAIRTRLAAETAELAASLYFIGFVGGVLTAGPIGVIAGPLAVATVSEIAAQLSEEFNRLPVSERR</sequence>
<dbReference type="EMBL" id="FNPC01000002">
    <property type="protein sequence ID" value="SDX93898.1"/>
    <property type="molecule type" value="Genomic_DNA"/>
</dbReference>
<comment type="similarity">
    <text evidence="2">Belongs to the autoinducer-2 exporter (AI-2E) (TC 2.A.86) family.</text>
</comment>
<dbReference type="AlphaFoldDB" id="A0A1H3FU59"/>
<comment type="subcellular location">
    <subcellularLocation>
        <location evidence="1">Membrane</location>
        <topology evidence="1">Multi-pass membrane protein</topology>
    </subcellularLocation>
</comment>
<evidence type="ECO:0000256" key="4">
    <source>
        <dbReference type="ARBA" id="ARBA00022989"/>
    </source>
</evidence>
<evidence type="ECO:0000256" key="6">
    <source>
        <dbReference type="SAM" id="Phobius"/>
    </source>
</evidence>
<organism evidence="7 8">
    <name type="scientific">Halopenitus persicus</name>
    <dbReference type="NCBI Taxonomy" id="1048396"/>
    <lineage>
        <taxon>Archaea</taxon>
        <taxon>Methanobacteriati</taxon>
        <taxon>Methanobacteriota</taxon>
        <taxon>Stenosarchaea group</taxon>
        <taxon>Halobacteria</taxon>
        <taxon>Halobacteriales</taxon>
        <taxon>Haloferacaceae</taxon>
        <taxon>Halopenitus</taxon>
    </lineage>
</organism>
<dbReference type="GO" id="GO:0016020">
    <property type="term" value="C:membrane"/>
    <property type="evidence" value="ECO:0007669"/>
    <property type="project" value="UniProtKB-SubCell"/>
</dbReference>
<evidence type="ECO:0000256" key="2">
    <source>
        <dbReference type="ARBA" id="ARBA00009773"/>
    </source>
</evidence>
<dbReference type="OrthoDB" id="137390at2157"/>
<evidence type="ECO:0000313" key="7">
    <source>
        <dbReference type="EMBL" id="SDX93898.1"/>
    </source>
</evidence>
<feature type="transmembrane region" description="Helical" evidence="6">
    <location>
        <begin position="286"/>
        <end position="310"/>
    </location>
</feature>
<dbReference type="RefSeq" id="WP_092730999.1">
    <property type="nucleotide sequence ID" value="NZ_FNPC01000002.1"/>
</dbReference>
<accession>A0A1H3FU59</accession>
<evidence type="ECO:0000256" key="5">
    <source>
        <dbReference type="ARBA" id="ARBA00023136"/>
    </source>
</evidence>
<keyword evidence="5 6" id="KW-0472">Membrane</keyword>
<dbReference type="Proteomes" id="UP000199079">
    <property type="component" value="Unassembled WGS sequence"/>
</dbReference>
<dbReference type="InterPro" id="IPR002549">
    <property type="entry name" value="AI-2E-like"/>
</dbReference>
<evidence type="ECO:0000313" key="8">
    <source>
        <dbReference type="Proteomes" id="UP000199079"/>
    </source>
</evidence>